<protein>
    <recommendedName>
        <fullName evidence="6">DEAD/DEAH box helicase</fullName>
    </recommendedName>
</protein>
<dbReference type="CDD" id="cd18793">
    <property type="entry name" value="SF2_C_SNF"/>
    <property type="match status" value="1"/>
</dbReference>
<dbReference type="PANTHER" id="PTHR45629">
    <property type="entry name" value="SNF2/RAD54 FAMILY MEMBER"/>
    <property type="match status" value="1"/>
</dbReference>
<dbReference type="Gene3D" id="3.40.50.300">
    <property type="entry name" value="P-loop containing nucleotide triphosphate hydrolases"/>
    <property type="match status" value="1"/>
</dbReference>
<dbReference type="Pfam" id="PF00176">
    <property type="entry name" value="SNF2-rel_dom"/>
    <property type="match status" value="1"/>
</dbReference>
<organism evidence="4 5">
    <name type="scientific">Lactobacillus crispatus</name>
    <dbReference type="NCBI Taxonomy" id="47770"/>
    <lineage>
        <taxon>Bacteria</taxon>
        <taxon>Bacillati</taxon>
        <taxon>Bacillota</taxon>
        <taxon>Bacilli</taxon>
        <taxon>Lactobacillales</taxon>
        <taxon>Lactobacillaceae</taxon>
        <taxon>Lactobacillus</taxon>
    </lineage>
</organism>
<dbReference type="Pfam" id="PF00271">
    <property type="entry name" value="Helicase_C"/>
    <property type="match status" value="1"/>
</dbReference>
<dbReference type="SMART" id="SM00490">
    <property type="entry name" value="HELICc"/>
    <property type="match status" value="1"/>
</dbReference>
<feature type="domain" description="Helicase C-terminal" evidence="3">
    <location>
        <begin position="724"/>
        <end position="885"/>
    </location>
</feature>
<dbReference type="InterPro" id="IPR049730">
    <property type="entry name" value="SNF2/RAD54-like_C"/>
</dbReference>
<dbReference type="InterPro" id="IPR027417">
    <property type="entry name" value="P-loop_NTPase"/>
</dbReference>
<dbReference type="InterPro" id="IPR050496">
    <property type="entry name" value="SNF2_RAD54_helicase_repair"/>
</dbReference>
<evidence type="ECO:0000259" key="2">
    <source>
        <dbReference type="PROSITE" id="PS51192"/>
    </source>
</evidence>
<evidence type="ECO:0000313" key="4">
    <source>
        <dbReference type="EMBL" id="PLT10972.1"/>
    </source>
</evidence>
<dbReference type="AlphaFoldDB" id="A0A2N5KXK8"/>
<dbReference type="InterPro" id="IPR000330">
    <property type="entry name" value="SNF2_N"/>
</dbReference>
<dbReference type="InterPro" id="IPR038718">
    <property type="entry name" value="SNF2-like_sf"/>
</dbReference>
<reference evidence="4 5" key="1">
    <citation type="submission" date="2017-12" db="EMBL/GenBank/DDBJ databases">
        <title>Phylogenetic diversity of female urinary microbiome.</title>
        <authorList>
            <person name="Thomas-White K."/>
            <person name="Wolfe A.J."/>
        </authorList>
    </citation>
    <scope>NUCLEOTIDE SEQUENCE [LARGE SCALE GENOMIC DNA]</scope>
    <source>
        <strain evidence="4 5">UMB0085</strain>
    </source>
</reference>
<dbReference type="SMART" id="SM00487">
    <property type="entry name" value="DEXDc"/>
    <property type="match status" value="1"/>
</dbReference>
<dbReference type="InterPro" id="IPR001650">
    <property type="entry name" value="Helicase_C-like"/>
</dbReference>
<dbReference type="GO" id="GO:0016787">
    <property type="term" value="F:hydrolase activity"/>
    <property type="evidence" value="ECO:0007669"/>
    <property type="project" value="UniProtKB-KW"/>
</dbReference>
<dbReference type="Proteomes" id="UP000235119">
    <property type="component" value="Unassembled WGS sequence"/>
</dbReference>
<dbReference type="CDD" id="cd17919">
    <property type="entry name" value="DEXHc_Snf"/>
    <property type="match status" value="1"/>
</dbReference>
<feature type="domain" description="Helicase ATP-binding" evidence="2">
    <location>
        <begin position="479"/>
        <end position="639"/>
    </location>
</feature>
<evidence type="ECO:0000259" key="3">
    <source>
        <dbReference type="PROSITE" id="PS51194"/>
    </source>
</evidence>
<dbReference type="GO" id="GO:0005524">
    <property type="term" value="F:ATP binding"/>
    <property type="evidence" value="ECO:0007669"/>
    <property type="project" value="InterPro"/>
</dbReference>
<gene>
    <name evidence="4" type="ORF">CYJ79_07395</name>
</gene>
<evidence type="ECO:0000313" key="5">
    <source>
        <dbReference type="Proteomes" id="UP000235119"/>
    </source>
</evidence>
<dbReference type="PROSITE" id="PS51192">
    <property type="entry name" value="HELICASE_ATP_BIND_1"/>
    <property type="match status" value="1"/>
</dbReference>
<dbReference type="PANTHER" id="PTHR45629:SF7">
    <property type="entry name" value="DNA EXCISION REPAIR PROTEIN ERCC-6-RELATED"/>
    <property type="match status" value="1"/>
</dbReference>
<sequence length="921" mass="106563">MNLYQIQALYARLYKVINALSNLNLSKLDELINDKVAIATQNSFRKWYESIPASLISEFYGSGNEENAIYNLQQDYSTPYLHLDDNDWALAIFSKNWHDVRYNSFINNNGETINRLADEVTLALQYIDPIEGELSPTQKQTLFKAEQFISKNANLVEQAEKLIAERDKIYSDKNLKQDIRVNQDIFTKYFKQTDYKDFTIQRISSKCYLMLDDLELISIKEVRKKIKDIWKELKEISLKKDLQIDNNVNIQAAFRNYPQHVINVINQFENLENILNESDQRIKSRFNLTTAEIMQLKDQARKIINSAGKRAYPNLNKDNLSSKELELLSLVNEYESYPQKLDEKVKETVKRIKKVENELDQLNEIALTRKDANLLDDSKFEQWINLENEIYNNYVGISQSYEEVMANQPVAEKNPHDIQNDYSNKSAEYFAVIEDITGEKVDVKGNSYLSDYVLDQINGININTQGLNVVLRQYQVFAAKYILFFKHVLLGDQMGLGKTLEALTVANQLYQKSKTHTIVISPYGVLENWNKEISKRTDLPVYKFHGSTGPEMLNQWENKGGILLTNYEQCAKIIELEPTLKSDLIVVDEAHNIKHKMTKRASMVMKLLRNSEYQLLMTGTPIENNQNEMNSLISIVRPDLGAKLVGDLYIGKERYKKEIAGVYLRRKRENVLKELPLVILEENWSKFNSEQQDYYDRAVEQGESGFQKMRRAAFIGKDSEKVEQIKHICEDARKDGEKVIVFSFFKEDVVYKLQKELPHVASQAITGDIRSSEERQDIIDEFSKSPDETVLVCQINAAGIGLNIQAASQVIICEPQMKPSTENQAISRAYRMGQTKNVTVFHMLTENSIDEIMMSKLNFKQKIFDKYADDSVAARMFQDSLENEKLSNQSSLKKEILRIEQKRLAEKRLDKDAQVSDKFKS</sequence>
<evidence type="ECO:0008006" key="6">
    <source>
        <dbReference type="Google" id="ProtNLM"/>
    </source>
</evidence>
<evidence type="ECO:0000256" key="1">
    <source>
        <dbReference type="ARBA" id="ARBA00022801"/>
    </source>
</evidence>
<dbReference type="InterPro" id="IPR014001">
    <property type="entry name" value="Helicase_ATP-bd"/>
</dbReference>
<accession>A0A2N5KXK8</accession>
<dbReference type="EMBL" id="PKIW01000034">
    <property type="protein sequence ID" value="PLT10972.1"/>
    <property type="molecule type" value="Genomic_DNA"/>
</dbReference>
<comment type="caution">
    <text evidence="4">The sequence shown here is derived from an EMBL/GenBank/DDBJ whole genome shotgun (WGS) entry which is preliminary data.</text>
</comment>
<dbReference type="PROSITE" id="PS51194">
    <property type="entry name" value="HELICASE_CTER"/>
    <property type="match status" value="1"/>
</dbReference>
<dbReference type="RefSeq" id="WP_068813487.1">
    <property type="nucleotide sequence ID" value="NZ_MAKH01000031.1"/>
</dbReference>
<dbReference type="SUPFAM" id="SSF52540">
    <property type="entry name" value="P-loop containing nucleoside triphosphate hydrolases"/>
    <property type="match status" value="2"/>
</dbReference>
<proteinExistence type="predicted"/>
<dbReference type="Gene3D" id="3.40.50.10810">
    <property type="entry name" value="Tandem AAA-ATPase domain"/>
    <property type="match status" value="1"/>
</dbReference>
<name>A0A2N5KXK8_9LACO</name>
<keyword evidence="1" id="KW-0378">Hydrolase</keyword>